<dbReference type="Gene3D" id="3.40.1180.10">
    <property type="entry name" value="Decaprenyl diphosphate synthase-like"/>
    <property type="match status" value="1"/>
</dbReference>
<keyword evidence="11 13" id="KW-0472">Membrane</keyword>
<comment type="catalytic activity">
    <reaction evidence="12">
        <text>n isopentenyl diphosphate + (2E,6E)-farnesyl diphosphate = a di-trans,poly-cis-polyprenyl diphosphate + n diphosphate</text>
        <dbReference type="Rhea" id="RHEA:53008"/>
        <dbReference type="Rhea" id="RHEA-COMP:19494"/>
        <dbReference type="ChEBI" id="CHEBI:33019"/>
        <dbReference type="ChEBI" id="CHEBI:128769"/>
        <dbReference type="ChEBI" id="CHEBI:136960"/>
        <dbReference type="ChEBI" id="CHEBI:175763"/>
        <dbReference type="EC" id="2.5.1.87"/>
    </reaction>
</comment>
<dbReference type="PANTHER" id="PTHR21528:SF0">
    <property type="entry name" value="DEHYDRODOLICHYL DIPHOSPHATE SYNTHASE COMPLEX SUBUNIT NUS1"/>
    <property type="match status" value="1"/>
</dbReference>
<dbReference type="PANTHER" id="PTHR21528">
    <property type="entry name" value="DEHYDRODOLICHYL DIPHOSPHATE SYNTHASE COMPLEX SUBUNIT NUS1"/>
    <property type="match status" value="1"/>
</dbReference>
<comment type="similarity">
    <text evidence="4">Belongs to the UPP synthase family.</text>
</comment>
<dbReference type="InterPro" id="IPR001441">
    <property type="entry name" value="UPP_synth-like"/>
</dbReference>
<evidence type="ECO:0000256" key="1">
    <source>
        <dbReference type="ARBA" id="ARBA00001946"/>
    </source>
</evidence>
<name>A0AAV7RKE8_PLEWA</name>
<evidence type="ECO:0000256" key="12">
    <source>
        <dbReference type="ARBA" id="ARBA00047353"/>
    </source>
</evidence>
<evidence type="ECO:0000256" key="11">
    <source>
        <dbReference type="ARBA" id="ARBA00023136"/>
    </source>
</evidence>
<dbReference type="AlphaFoldDB" id="A0AAV7RKE8"/>
<dbReference type="EC" id="2.5.1.87" evidence="5"/>
<evidence type="ECO:0000256" key="4">
    <source>
        <dbReference type="ARBA" id="ARBA00005432"/>
    </source>
</evidence>
<dbReference type="InterPro" id="IPR036424">
    <property type="entry name" value="UPP_synth-like_sf"/>
</dbReference>
<evidence type="ECO:0000256" key="3">
    <source>
        <dbReference type="ARBA" id="ARBA00004922"/>
    </source>
</evidence>
<feature type="transmembrane region" description="Helical" evidence="13">
    <location>
        <begin position="55"/>
        <end position="77"/>
    </location>
</feature>
<dbReference type="Proteomes" id="UP001066276">
    <property type="component" value="Chromosome 5"/>
</dbReference>
<keyword evidence="9" id="KW-0460">Magnesium</keyword>
<comment type="caution">
    <text evidence="14">The sequence shown here is derived from an EMBL/GenBank/DDBJ whole genome shotgun (WGS) entry which is preliminary data.</text>
</comment>
<evidence type="ECO:0000256" key="5">
    <source>
        <dbReference type="ARBA" id="ARBA00012596"/>
    </source>
</evidence>
<dbReference type="InterPro" id="IPR038887">
    <property type="entry name" value="Nus1/NgBR"/>
</dbReference>
<evidence type="ECO:0000256" key="2">
    <source>
        <dbReference type="ARBA" id="ARBA00004586"/>
    </source>
</evidence>
<proteinExistence type="inferred from homology"/>
<keyword evidence="6" id="KW-0808">Transferase</keyword>
<keyword evidence="10 13" id="KW-1133">Transmembrane helix</keyword>
<dbReference type="EMBL" id="JANPWB010000009">
    <property type="protein sequence ID" value="KAJ1152257.1"/>
    <property type="molecule type" value="Genomic_DNA"/>
</dbReference>
<sequence>MSRLQVPEPGVRVERLQPRWRQSDCGVGIDQLALPSVTCEPVRAVLGNAALTHTFGLAMAALLALAWQLLYVLLLAWRALCSRGWVRGLVRVATALLVPGALGFRPLQGDGGRALSGRRRGYKALRCGNGHKLPEKMPLHVGLLVAEEEHSFPDMASVVLWCVAVGISYVSVYDNEGIFKRNNARLMDEILKQQQELLGLDCSKYSVEFANNSNNKTEQALKSRTTVKILSSEDGKGDIVRAAQNFCQLVLQQQRRPTDMDVNVLDNLLQSSKGFPDPDLILKFGSVDSTLGFLPWHIRLSEIISMPSHLSISYDDFHSALRRYAGCEQRLGK</sequence>
<dbReference type="GO" id="GO:0045547">
    <property type="term" value="F:ditrans,polycis-polyprenyl diphosphate synthase [(2E,6E)-farnesyl diphosphate specific] activity"/>
    <property type="evidence" value="ECO:0007669"/>
    <property type="project" value="UniProtKB-EC"/>
</dbReference>
<evidence type="ECO:0000313" key="14">
    <source>
        <dbReference type="EMBL" id="KAJ1152257.1"/>
    </source>
</evidence>
<evidence type="ECO:0000256" key="8">
    <source>
        <dbReference type="ARBA" id="ARBA00022824"/>
    </source>
</evidence>
<accession>A0AAV7RKE8</accession>
<keyword evidence="8" id="KW-0256">Endoplasmic reticulum</keyword>
<comment type="pathway">
    <text evidence="3">Protein modification; protein glycosylation.</text>
</comment>
<evidence type="ECO:0000313" key="15">
    <source>
        <dbReference type="Proteomes" id="UP001066276"/>
    </source>
</evidence>
<gene>
    <name evidence="14" type="ORF">NDU88_005033</name>
</gene>
<keyword evidence="15" id="KW-1185">Reference proteome</keyword>
<keyword evidence="7 13" id="KW-0812">Transmembrane</keyword>
<evidence type="ECO:0000256" key="13">
    <source>
        <dbReference type="SAM" id="Phobius"/>
    </source>
</evidence>
<dbReference type="Pfam" id="PF01255">
    <property type="entry name" value="Prenyltransf"/>
    <property type="match status" value="1"/>
</dbReference>
<comment type="subcellular location">
    <subcellularLocation>
        <location evidence="2">Endoplasmic reticulum membrane</location>
    </subcellularLocation>
</comment>
<evidence type="ECO:0000256" key="7">
    <source>
        <dbReference type="ARBA" id="ARBA00022692"/>
    </source>
</evidence>
<reference evidence="14" key="1">
    <citation type="journal article" date="2022" name="bioRxiv">
        <title>Sequencing and chromosome-scale assembly of the giantPleurodeles waltlgenome.</title>
        <authorList>
            <person name="Brown T."/>
            <person name="Elewa A."/>
            <person name="Iarovenko S."/>
            <person name="Subramanian E."/>
            <person name="Araus A.J."/>
            <person name="Petzold A."/>
            <person name="Susuki M."/>
            <person name="Suzuki K.-i.T."/>
            <person name="Hayashi T."/>
            <person name="Toyoda A."/>
            <person name="Oliveira C."/>
            <person name="Osipova E."/>
            <person name="Leigh N.D."/>
            <person name="Simon A."/>
            <person name="Yun M.H."/>
        </authorList>
    </citation>
    <scope>NUCLEOTIDE SEQUENCE</scope>
    <source>
        <strain evidence="14">20211129_DDA</strain>
        <tissue evidence="14">Liver</tissue>
    </source>
</reference>
<evidence type="ECO:0000256" key="10">
    <source>
        <dbReference type="ARBA" id="ARBA00022989"/>
    </source>
</evidence>
<dbReference type="GO" id="GO:0005789">
    <property type="term" value="C:endoplasmic reticulum membrane"/>
    <property type="evidence" value="ECO:0007669"/>
    <property type="project" value="UniProtKB-SubCell"/>
</dbReference>
<organism evidence="14 15">
    <name type="scientific">Pleurodeles waltl</name>
    <name type="common">Iberian ribbed newt</name>
    <dbReference type="NCBI Taxonomy" id="8319"/>
    <lineage>
        <taxon>Eukaryota</taxon>
        <taxon>Metazoa</taxon>
        <taxon>Chordata</taxon>
        <taxon>Craniata</taxon>
        <taxon>Vertebrata</taxon>
        <taxon>Euteleostomi</taxon>
        <taxon>Amphibia</taxon>
        <taxon>Batrachia</taxon>
        <taxon>Caudata</taxon>
        <taxon>Salamandroidea</taxon>
        <taxon>Salamandridae</taxon>
        <taxon>Pleurodelinae</taxon>
        <taxon>Pleurodeles</taxon>
    </lineage>
</organism>
<dbReference type="GO" id="GO:1904423">
    <property type="term" value="C:dehydrodolichyl diphosphate synthase complex"/>
    <property type="evidence" value="ECO:0007669"/>
    <property type="project" value="InterPro"/>
</dbReference>
<evidence type="ECO:0000256" key="9">
    <source>
        <dbReference type="ARBA" id="ARBA00022842"/>
    </source>
</evidence>
<dbReference type="SUPFAM" id="SSF64005">
    <property type="entry name" value="Undecaprenyl diphosphate synthase"/>
    <property type="match status" value="1"/>
</dbReference>
<protein>
    <recommendedName>
        <fullName evidence="5">ditrans,polycis-polyprenyl diphosphate synthase [(2E,6E)-farnesyldiphosphate specific]</fullName>
        <ecNumber evidence="5">2.5.1.87</ecNumber>
    </recommendedName>
</protein>
<comment type="cofactor">
    <cofactor evidence="1">
        <name>Mg(2+)</name>
        <dbReference type="ChEBI" id="CHEBI:18420"/>
    </cofactor>
</comment>
<evidence type="ECO:0000256" key="6">
    <source>
        <dbReference type="ARBA" id="ARBA00022679"/>
    </source>
</evidence>